<dbReference type="Proteomes" id="UP000199474">
    <property type="component" value="Unassembled WGS sequence"/>
</dbReference>
<organism evidence="2 3">
    <name type="scientific">Lentibacillus persicus</name>
    <dbReference type="NCBI Taxonomy" id="640948"/>
    <lineage>
        <taxon>Bacteria</taxon>
        <taxon>Bacillati</taxon>
        <taxon>Bacillota</taxon>
        <taxon>Bacilli</taxon>
        <taxon>Bacillales</taxon>
        <taxon>Bacillaceae</taxon>
        <taxon>Lentibacillus</taxon>
    </lineage>
</organism>
<keyword evidence="3" id="KW-1185">Reference proteome</keyword>
<gene>
    <name evidence="2" type="ORF">SAMN05216238_10665</name>
</gene>
<dbReference type="EMBL" id="FOMR01000006">
    <property type="protein sequence ID" value="SFD94520.1"/>
    <property type="molecule type" value="Genomic_DNA"/>
</dbReference>
<evidence type="ECO:0000313" key="2">
    <source>
        <dbReference type="EMBL" id="SFD94520.1"/>
    </source>
</evidence>
<name>A0A1I1WN60_9BACI</name>
<sequence length="454" mass="47912">MYMYRWIKKLFVLMAIVFMAVQPVFIPTVYAVQSWTGDPWEGESWEGDQWDGSDLKWEGETWEGDSWTGDSWNGNGTNSSGSPTDQDWTGVPWYLEGWSQSGTNGSPWSGNGFNGNGTAGSPWTQPGFNYGPGVAGNPWSGNVTSGNGTSGSPWIQPGYDYGPGGLVTPWLMPGYNGNGTEGASFDGNGTNGNGTEGDPASLEDFPTFPFEYDVGKYVVNDVMMGQVNLVGDLLTSQNMRDLGYESSMNYGLGYRGNLLMNGLKLGVGDNVVFDAYDTYSHVEEGVGAIQDFRAAQQFYNTSSSVGDLAEAGRSVSNATPPATSVGALSKFNVATAAVGTGISAFETGYNSARAVDVLNSDASGADKTVAVTDATASFGDTLMNAGVVTSAIPGAQAVGAGMVAVGAGVWAVSKGVRFVASHWKGNWKDTGKAMWKSTKDTAKKAWDTVTGWFS</sequence>
<reference evidence="3" key="1">
    <citation type="submission" date="2016-10" db="EMBL/GenBank/DDBJ databases">
        <authorList>
            <person name="Varghese N."/>
            <person name="Submissions S."/>
        </authorList>
    </citation>
    <scope>NUCLEOTIDE SEQUENCE [LARGE SCALE GENOMIC DNA]</scope>
    <source>
        <strain evidence="3">DSM 22530</strain>
    </source>
</reference>
<evidence type="ECO:0000256" key="1">
    <source>
        <dbReference type="SAM" id="MobiDB-lite"/>
    </source>
</evidence>
<dbReference type="AlphaFoldDB" id="A0A1I1WN60"/>
<proteinExistence type="predicted"/>
<feature type="region of interest" description="Disordered" evidence="1">
    <location>
        <begin position="59"/>
        <end position="131"/>
    </location>
</feature>
<evidence type="ECO:0000313" key="3">
    <source>
        <dbReference type="Proteomes" id="UP000199474"/>
    </source>
</evidence>
<feature type="compositionally biased region" description="Low complexity" evidence="1">
    <location>
        <begin position="67"/>
        <end position="85"/>
    </location>
</feature>
<dbReference type="RefSeq" id="WP_218144041.1">
    <property type="nucleotide sequence ID" value="NZ_FOMR01000006.1"/>
</dbReference>
<feature type="compositionally biased region" description="Polar residues" evidence="1">
    <location>
        <begin position="98"/>
        <end position="111"/>
    </location>
</feature>
<protein>
    <submittedName>
        <fullName evidence="2">Uncharacterized protein</fullName>
    </submittedName>
</protein>
<dbReference type="STRING" id="640948.SAMN05216238_10665"/>
<accession>A0A1I1WN60</accession>